<proteinExistence type="predicted"/>
<gene>
    <name evidence="2" type="ORF">SAMN05421820_101769</name>
</gene>
<reference evidence="3" key="1">
    <citation type="submission" date="2016-10" db="EMBL/GenBank/DDBJ databases">
        <authorList>
            <person name="Varghese N."/>
            <person name="Submissions S."/>
        </authorList>
    </citation>
    <scope>NUCLEOTIDE SEQUENCE [LARGE SCALE GENOMIC DNA]</scope>
    <source>
        <strain evidence="3">DSM 19110</strain>
    </source>
</reference>
<evidence type="ECO:0000256" key="1">
    <source>
        <dbReference type="SAM" id="SignalP"/>
    </source>
</evidence>
<feature type="signal peptide" evidence="1">
    <location>
        <begin position="1"/>
        <end position="27"/>
    </location>
</feature>
<evidence type="ECO:0000313" key="2">
    <source>
        <dbReference type="EMBL" id="SDL56910.1"/>
    </source>
</evidence>
<keyword evidence="1" id="KW-0732">Signal</keyword>
<sequence length="66" mass="7085">MKKYLKITFVMAGLAVAVICNVKPVNAQSTNQASFGGSCIGDRNYDCGETSTGTKLYGTWTEQQTS</sequence>
<feature type="chain" id="PRO_5010310789" evidence="1">
    <location>
        <begin position="28"/>
        <end position="66"/>
    </location>
</feature>
<dbReference type="RefSeq" id="WP_074604762.1">
    <property type="nucleotide sequence ID" value="NZ_FNGY01000001.1"/>
</dbReference>
<protein>
    <submittedName>
        <fullName evidence="2">Uncharacterized protein</fullName>
    </submittedName>
</protein>
<dbReference type="AlphaFoldDB" id="A0A1G9L4K8"/>
<evidence type="ECO:0000313" key="3">
    <source>
        <dbReference type="Proteomes" id="UP000183200"/>
    </source>
</evidence>
<organism evidence="2 3">
    <name type="scientific">Pedobacter steynii</name>
    <dbReference type="NCBI Taxonomy" id="430522"/>
    <lineage>
        <taxon>Bacteria</taxon>
        <taxon>Pseudomonadati</taxon>
        <taxon>Bacteroidota</taxon>
        <taxon>Sphingobacteriia</taxon>
        <taxon>Sphingobacteriales</taxon>
        <taxon>Sphingobacteriaceae</taxon>
        <taxon>Pedobacter</taxon>
    </lineage>
</organism>
<keyword evidence="3" id="KW-1185">Reference proteome</keyword>
<accession>A0A1G9L4K8</accession>
<name>A0A1G9L4K8_9SPHI</name>
<dbReference type="EMBL" id="FNGY01000001">
    <property type="protein sequence ID" value="SDL56910.1"/>
    <property type="molecule type" value="Genomic_DNA"/>
</dbReference>
<dbReference type="Proteomes" id="UP000183200">
    <property type="component" value="Unassembled WGS sequence"/>
</dbReference>